<protein>
    <recommendedName>
        <fullName evidence="4">Glutathione peroxidase</fullName>
    </recommendedName>
</protein>
<proteinExistence type="inferred from homology"/>
<name>A0A0P4VWF4_SCYOL</name>
<dbReference type="EMBL" id="GDRN01091356">
    <property type="protein sequence ID" value="JAI60281.1"/>
    <property type="molecule type" value="Transcribed_RNA"/>
</dbReference>
<dbReference type="PROSITE" id="PS51355">
    <property type="entry name" value="GLUTATHIONE_PEROXID_3"/>
    <property type="match status" value="1"/>
</dbReference>
<dbReference type="SUPFAM" id="SSF52833">
    <property type="entry name" value="Thioredoxin-like"/>
    <property type="match status" value="1"/>
</dbReference>
<dbReference type="InterPro" id="IPR000889">
    <property type="entry name" value="Glutathione_peroxidase"/>
</dbReference>
<evidence type="ECO:0000256" key="2">
    <source>
        <dbReference type="ARBA" id="ARBA00022559"/>
    </source>
</evidence>
<evidence type="ECO:0000313" key="5">
    <source>
        <dbReference type="EMBL" id="JAI60281.1"/>
    </source>
</evidence>
<reference evidence="5" key="1">
    <citation type="submission" date="2015-09" db="EMBL/GenBank/DDBJ databases">
        <title>Scylla olivacea transcriptome.</title>
        <authorList>
            <person name="Ikhwanuddin M."/>
        </authorList>
    </citation>
    <scope>NUCLEOTIDE SEQUENCE</scope>
</reference>
<organism evidence="5">
    <name type="scientific">Scylla olivacea</name>
    <name type="common">Orange mud crab</name>
    <name type="synonym">Cancer olivacea</name>
    <dbReference type="NCBI Taxonomy" id="85551"/>
    <lineage>
        <taxon>Eukaryota</taxon>
        <taxon>Metazoa</taxon>
        <taxon>Ecdysozoa</taxon>
        <taxon>Arthropoda</taxon>
        <taxon>Crustacea</taxon>
        <taxon>Multicrustacea</taxon>
        <taxon>Malacostraca</taxon>
        <taxon>Eumalacostraca</taxon>
        <taxon>Eucarida</taxon>
        <taxon>Decapoda</taxon>
        <taxon>Pleocyemata</taxon>
        <taxon>Brachyura</taxon>
        <taxon>Eubrachyura</taxon>
        <taxon>Portunoidea</taxon>
        <taxon>Portunidae</taxon>
        <taxon>Portuninae</taxon>
        <taxon>Scylla</taxon>
    </lineage>
</organism>
<accession>A0A0P4VWF4</accession>
<dbReference type="AlphaFoldDB" id="A0A0P4VWF4"/>
<dbReference type="PROSITE" id="PS00763">
    <property type="entry name" value="GLUTATHIONE_PEROXID_2"/>
    <property type="match status" value="1"/>
</dbReference>
<comment type="similarity">
    <text evidence="1 4">Belongs to the glutathione peroxidase family.</text>
</comment>
<dbReference type="PANTHER" id="PTHR11592:SF81">
    <property type="entry name" value="GLUTATHIONE PEROXIDASE"/>
    <property type="match status" value="1"/>
</dbReference>
<dbReference type="PRINTS" id="PR01011">
    <property type="entry name" value="GLUTPROXDASE"/>
</dbReference>
<keyword evidence="2 4" id="KW-0575">Peroxidase</keyword>
<evidence type="ECO:0000256" key="1">
    <source>
        <dbReference type="ARBA" id="ARBA00006926"/>
    </source>
</evidence>
<evidence type="ECO:0000256" key="4">
    <source>
        <dbReference type="RuleBase" id="RU000499"/>
    </source>
</evidence>
<dbReference type="GO" id="GO:0004602">
    <property type="term" value="F:glutathione peroxidase activity"/>
    <property type="evidence" value="ECO:0007669"/>
    <property type="project" value="TreeGrafter"/>
</dbReference>
<evidence type="ECO:0000256" key="3">
    <source>
        <dbReference type="ARBA" id="ARBA00023002"/>
    </source>
</evidence>
<sequence length="137" mass="16042">MNVLQDTLQDFEILAFPCNQFGMQEPGASGEEIMNGVKFVRPGEGFQPSFTMFSKVEVNGKNEHPLFTFLKDFCPSTREIFADEKHLYYSPLKNNDLRWNWEKFLVTRSGKPYMRYDPTTKPEDIRNDIMFLLQQDA</sequence>
<dbReference type="InterPro" id="IPR029760">
    <property type="entry name" value="GPX_CS"/>
</dbReference>
<dbReference type="GO" id="GO:0006979">
    <property type="term" value="P:response to oxidative stress"/>
    <property type="evidence" value="ECO:0007669"/>
    <property type="project" value="InterPro"/>
</dbReference>
<dbReference type="Pfam" id="PF00255">
    <property type="entry name" value="GSHPx"/>
    <property type="match status" value="1"/>
</dbReference>
<dbReference type="InterPro" id="IPR036249">
    <property type="entry name" value="Thioredoxin-like_sf"/>
</dbReference>
<dbReference type="Gene3D" id="3.40.30.10">
    <property type="entry name" value="Glutaredoxin"/>
    <property type="match status" value="1"/>
</dbReference>
<dbReference type="PIRSF" id="PIRSF000303">
    <property type="entry name" value="Glutathion_perox"/>
    <property type="match status" value="1"/>
</dbReference>
<keyword evidence="3 4" id="KW-0560">Oxidoreductase</keyword>
<dbReference type="PANTHER" id="PTHR11592">
    <property type="entry name" value="GLUTATHIONE PEROXIDASE"/>
    <property type="match status" value="1"/>
</dbReference>